<dbReference type="AlphaFoldDB" id="A0A370H6S9"/>
<dbReference type="RefSeq" id="WP_246011182.1">
    <property type="nucleotide sequence ID" value="NZ_QQAZ01000004.1"/>
</dbReference>
<keyword evidence="2" id="KW-1185">Reference proteome</keyword>
<name>A0A370H6S9_9NOCA</name>
<dbReference type="InterPro" id="IPR029058">
    <property type="entry name" value="AB_hydrolase_fold"/>
</dbReference>
<evidence type="ECO:0000313" key="1">
    <source>
        <dbReference type="EMBL" id="RDI52117.1"/>
    </source>
</evidence>
<proteinExistence type="predicted"/>
<dbReference type="PANTHER" id="PTHR34853">
    <property type="match status" value="1"/>
</dbReference>
<dbReference type="EMBL" id="QQAZ01000004">
    <property type="protein sequence ID" value="RDI52117.1"/>
    <property type="molecule type" value="Genomic_DNA"/>
</dbReference>
<dbReference type="Gene3D" id="3.40.50.1820">
    <property type="entry name" value="alpha/beta hydrolase"/>
    <property type="match status" value="1"/>
</dbReference>
<dbReference type="PANTHER" id="PTHR34853:SF1">
    <property type="entry name" value="LIPASE 5"/>
    <property type="match status" value="1"/>
</dbReference>
<dbReference type="Gene3D" id="1.10.260.130">
    <property type="match status" value="1"/>
</dbReference>
<organism evidence="1 2">
    <name type="scientific">Nocardia mexicana</name>
    <dbReference type="NCBI Taxonomy" id="279262"/>
    <lineage>
        <taxon>Bacteria</taxon>
        <taxon>Bacillati</taxon>
        <taxon>Actinomycetota</taxon>
        <taxon>Actinomycetes</taxon>
        <taxon>Mycobacteriales</taxon>
        <taxon>Nocardiaceae</taxon>
        <taxon>Nocardia</taxon>
    </lineage>
</organism>
<sequence>MCRLAVVELGARGLVEERTDNLADALRRAGTSGSDRDLAGRQRVVARMWTAAAVTAVSVLTPVVFDTGRSVARADLLENLVNPPHELASILPTPLDDKFYTPTSGFEKSRPGTVLASRTVRNWFPTPTRSTELLLRSTDTKGRPVPVTATLLMPRSPWQGAGPRPLISYNIPISSLGNSCTPSHQLKEGVQADQLSIGLLLARNYAVIVPDHQGPRQAYAAGRMGGHAVLDAIRAAVHLGIPALQPNSPIVVSGYSGGAVATGWAAQLASEYAPELNLAGALIGGVPADYEMLLRTMNGTNIASGIFLAATLGLAREYPELLSLLNDDGWRLAHAFRDICVGGEAVLGVVASLKVEQLTDVPDPSSHPMVRKILADNRLGGIAPKAPTLIYHGVHEFWIPFEQAQNLHADWCRSAARTRLDPLPGEHFTVGALAIPATGAWVDGMFAGQLVPPGCTEAGR</sequence>
<dbReference type="Pfam" id="PF03583">
    <property type="entry name" value="LIP"/>
    <property type="match status" value="1"/>
</dbReference>
<gene>
    <name evidence="1" type="ORF">DFR68_104605</name>
</gene>
<dbReference type="SUPFAM" id="SSF53474">
    <property type="entry name" value="alpha/beta-Hydrolases"/>
    <property type="match status" value="1"/>
</dbReference>
<accession>A0A370H6S9</accession>
<dbReference type="InterPro" id="IPR005152">
    <property type="entry name" value="Lipase_secreted"/>
</dbReference>
<dbReference type="GO" id="GO:0016042">
    <property type="term" value="P:lipid catabolic process"/>
    <property type="evidence" value="ECO:0007669"/>
    <property type="project" value="InterPro"/>
</dbReference>
<protein>
    <submittedName>
        <fullName evidence="1">Secretory lipase</fullName>
    </submittedName>
</protein>
<comment type="caution">
    <text evidence="1">The sequence shown here is derived from an EMBL/GenBank/DDBJ whole genome shotgun (WGS) entry which is preliminary data.</text>
</comment>
<dbReference type="STRING" id="1210089.GCA_001613165_05101"/>
<reference evidence="1 2" key="1">
    <citation type="submission" date="2018-07" db="EMBL/GenBank/DDBJ databases">
        <title>Genomic Encyclopedia of Type Strains, Phase IV (KMG-IV): sequencing the most valuable type-strain genomes for metagenomic binning, comparative biology and taxonomic classification.</title>
        <authorList>
            <person name="Goeker M."/>
        </authorList>
    </citation>
    <scope>NUCLEOTIDE SEQUENCE [LARGE SCALE GENOMIC DNA]</scope>
    <source>
        <strain evidence="1 2">DSM 44952</strain>
    </source>
</reference>
<dbReference type="Proteomes" id="UP000255355">
    <property type="component" value="Unassembled WGS sequence"/>
</dbReference>
<dbReference type="GO" id="GO:0004806">
    <property type="term" value="F:triacylglycerol lipase activity"/>
    <property type="evidence" value="ECO:0007669"/>
    <property type="project" value="InterPro"/>
</dbReference>
<evidence type="ECO:0000313" key="2">
    <source>
        <dbReference type="Proteomes" id="UP000255355"/>
    </source>
</evidence>